<evidence type="ECO:0008006" key="3">
    <source>
        <dbReference type="Google" id="ProtNLM"/>
    </source>
</evidence>
<keyword evidence="2" id="KW-1185">Reference proteome</keyword>
<reference evidence="1 2" key="1">
    <citation type="submission" date="2020-10" db="EMBL/GenBank/DDBJ databases">
        <title>The draft genomes of Cyclamen pathogen Pseudomonas sp.</title>
        <authorList>
            <person name="Fujikawa T."/>
            <person name="Sawada H."/>
        </authorList>
    </citation>
    <scope>NUCLEOTIDE SEQUENCE [LARGE SCALE GENOMIC DNA]</scope>
    <source>
        <strain evidence="1 2">MAFF 301449</strain>
    </source>
</reference>
<dbReference type="EMBL" id="JADDUM010000025">
    <property type="protein sequence ID" value="MBE8590008.1"/>
    <property type="molecule type" value="Genomic_DNA"/>
</dbReference>
<organism evidence="1 2">
    <name type="scientific">Pseudomonas cyclaminis</name>
    <dbReference type="NCBI Taxonomy" id="2781239"/>
    <lineage>
        <taxon>Bacteria</taxon>
        <taxon>Pseudomonadati</taxon>
        <taxon>Pseudomonadota</taxon>
        <taxon>Gammaproteobacteria</taxon>
        <taxon>Pseudomonadales</taxon>
        <taxon>Pseudomonadaceae</taxon>
        <taxon>Pseudomonas</taxon>
    </lineage>
</organism>
<dbReference type="RefSeq" id="WP_193901531.1">
    <property type="nucleotide sequence ID" value="NZ_JADDUM010000025.1"/>
</dbReference>
<evidence type="ECO:0000313" key="1">
    <source>
        <dbReference type="EMBL" id="MBE8590008.1"/>
    </source>
</evidence>
<evidence type="ECO:0000313" key="2">
    <source>
        <dbReference type="Proteomes" id="UP000613075"/>
    </source>
</evidence>
<name>A0ABR9SM73_9PSED</name>
<gene>
    <name evidence="1" type="ORF">IQK56_03190</name>
</gene>
<dbReference type="Proteomes" id="UP000613075">
    <property type="component" value="Unassembled WGS sequence"/>
</dbReference>
<accession>A0ABR9SM73</accession>
<proteinExistence type="predicted"/>
<protein>
    <recommendedName>
        <fullName evidence="3">CBM6 domain-containing protein</fullName>
    </recommendedName>
</protein>
<comment type="caution">
    <text evidence="1">The sequence shown here is derived from an EMBL/GenBank/DDBJ whole genome shotgun (WGS) entry which is preliminary data.</text>
</comment>
<sequence length="1026" mass="111972">MDQEQLSNPRLPAACPPLYPEPGSEDIFDLTTPEYHAPVPFSELPLYIPGMTTPVVGFDGGINLAALDTHRNEGLLCVLLPYLDMSQLDFIELFYRDIKTPVATHTVTKEQADNGTQIPLYIPRTRFTDGPVEPVFFRVTRVLGGTEETRPFRLKIDTVAPAGPDPRPSEPWHSNLGAPEPETDFVDETAAGLGVNVTIPFYPLDINRPANTYRTVRDRIRLSIGGFIINHRVTEGEAAGREPIVIWVYAGTWAQIGSGSHVCEYEIVDEVGNYSPGWSPAVLIEVELDDGAEPLLPECYIYEAPEDILDVDEQMGADATIEVSVHRFDYVVGDLIRIRAIGRNAQGVSVTTYYEHRVTVTGRNARIPFPFEDFAPLVGGRVQLSYERIRAGVPNRRSHTTIVQITGTPISISLPAPRVDEAPDGATLPPESAYVTVRIDEYTGQDPFDLVTLFLVGVYANGSRYYRELYDTAGEGLITFRLMNGVNGDIAKLEGGTLRCYYTVISAQGTRPSQDLLLDVGLPQASLPEPFVEQAPPPAYEFDPDQSSGDARILVRAHTDIQEGDTITLYFEGSASGGSAPPIHFQVLAHWVGRDLPFTVQRQYVLANLNRTARIYYTLTRTGARTRLSHSVVMKVGANLTLDVPEVLEATKTGPTSAQINPLHIDQAEVFTIRVRYEPMLYTDDITVFLFGKPGFAIPAIKPKPGDPSLGYVDFYASGRNIAGHLGQALRVGYSVTRQGAPTNSKILDLRVLAFDELTPNPLPFPRINDIAPGGTLDLNTIVGDATAAVAKWALVAAGDWVWLTCSSEGVNDLNLLTAHPLTSTEATDGLHNLPVLRSWLESIPNNSPIHVKFEATFDGTLDAESIVTFPITTYTVVQRSKLSVEWPFTTGSWHGWSPDGQYRDTNNIANEGAGLGIGSYTDGPYNFSGAVIAYTVQVQANKTYDLSFSLRAIRATGANATNIYLTVNGSAVGSAVNTQNQTTWRTGTGVYTASATGSVKLGLYNTITSGDGNDFYIGAVTMKER</sequence>
<dbReference type="Gene3D" id="2.60.120.260">
    <property type="entry name" value="Galactose-binding domain-like"/>
    <property type="match status" value="1"/>
</dbReference>